<evidence type="ECO:0000313" key="8">
    <source>
        <dbReference type="EMBL" id="PWA55531.1"/>
    </source>
</evidence>
<evidence type="ECO:0000256" key="6">
    <source>
        <dbReference type="RuleBase" id="RU363132"/>
    </source>
</evidence>
<evidence type="ECO:0000256" key="1">
    <source>
        <dbReference type="ARBA" id="ARBA00004477"/>
    </source>
</evidence>
<dbReference type="GO" id="GO:0009617">
    <property type="term" value="P:response to bacterium"/>
    <property type="evidence" value="ECO:0007669"/>
    <property type="project" value="InterPro"/>
</dbReference>
<proteinExistence type="predicted"/>
<dbReference type="STRING" id="35608.A0A2U1M2S4"/>
<organism evidence="8 9">
    <name type="scientific">Artemisia annua</name>
    <name type="common">Sweet wormwood</name>
    <dbReference type="NCBI Taxonomy" id="35608"/>
    <lineage>
        <taxon>Eukaryota</taxon>
        <taxon>Viridiplantae</taxon>
        <taxon>Streptophyta</taxon>
        <taxon>Embryophyta</taxon>
        <taxon>Tracheophyta</taxon>
        <taxon>Spermatophyta</taxon>
        <taxon>Magnoliopsida</taxon>
        <taxon>eudicotyledons</taxon>
        <taxon>Gunneridae</taxon>
        <taxon>Pentapetalae</taxon>
        <taxon>asterids</taxon>
        <taxon>campanulids</taxon>
        <taxon>Asterales</taxon>
        <taxon>Asteraceae</taxon>
        <taxon>Asteroideae</taxon>
        <taxon>Anthemideae</taxon>
        <taxon>Artemisiinae</taxon>
        <taxon>Artemisia</taxon>
    </lineage>
</organism>
<evidence type="ECO:0000256" key="4">
    <source>
        <dbReference type="ARBA" id="ARBA00022989"/>
    </source>
</evidence>
<feature type="domain" description="Reticulon" evidence="7">
    <location>
        <begin position="18"/>
        <end position="202"/>
    </location>
</feature>
<evidence type="ECO:0000256" key="5">
    <source>
        <dbReference type="ARBA" id="ARBA00023136"/>
    </source>
</evidence>
<accession>A0A2U1M2S4</accession>
<dbReference type="AlphaFoldDB" id="A0A2U1M2S4"/>
<name>A0A2U1M2S4_ARTAN</name>
<dbReference type="Pfam" id="PF02453">
    <property type="entry name" value="Reticulon"/>
    <property type="match status" value="1"/>
</dbReference>
<feature type="transmembrane region" description="Helical" evidence="6">
    <location>
        <begin position="131"/>
        <end position="161"/>
    </location>
</feature>
<dbReference type="PANTHER" id="PTHR10994">
    <property type="entry name" value="RETICULON"/>
    <property type="match status" value="1"/>
</dbReference>
<sequence length="202" mass="22516">MSNHNHISVHEALGGGPLADILLWRNAYGGGVVFVVSTFLWFLFEMGGGYNVLAFVANNLLLLVVILFFWAKSASLLNRPLPPVPELDISEESALIAAEEMQVWINHAFSLAHEIAIDGNLKTLIAVVSSLWLISFIGSFFNFLTLVYIGVLLSLSIPFLYEKFQTQVDEKLIVVHKIAHSVMRQADTVLRMIPLTHKQKSQ</sequence>
<feature type="transmembrane region" description="Helical" evidence="6">
    <location>
        <begin position="27"/>
        <end position="44"/>
    </location>
</feature>
<evidence type="ECO:0000313" key="9">
    <source>
        <dbReference type="Proteomes" id="UP000245207"/>
    </source>
</evidence>
<keyword evidence="5 6" id="KW-0472">Membrane</keyword>
<keyword evidence="2 6" id="KW-0812">Transmembrane</keyword>
<protein>
    <recommendedName>
        <fullName evidence="6">Reticulon-like protein</fullName>
    </recommendedName>
</protein>
<evidence type="ECO:0000256" key="3">
    <source>
        <dbReference type="ARBA" id="ARBA00022824"/>
    </source>
</evidence>
<keyword evidence="9" id="KW-1185">Reference proteome</keyword>
<evidence type="ECO:0000259" key="7">
    <source>
        <dbReference type="PROSITE" id="PS50845"/>
    </source>
</evidence>
<comment type="caution">
    <text evidence="8">The sequence shown here is derived from an EMBL/GenBank/DDBJ whole genome shotgun (WGS) entry which is preliminary data.</text>
</comment>
<dbReference type="InterPro" id="IPR045064">
    <property type="entry name" value="Reticulon-like"/>
</dbReference>
<feature type="transmembrane region" description="Helical" evidence="6">
    <location>
        <begin position="51"/>
        <end position="71"/>
    </location>
</feature>
<dbReference type="GO" id="GO:0005789">
    <property type="term" value="C:endoplasmic reticulum membrane"/>
    <property type="evidence" value="ECO:0007669"/>
    <property type="project" value="UniProtKB-SubCell"/>
</dbReference>
<dbReference type="PANTHER" id="PTHR10994:SF167">
    <property type="entry name" value="RETICULON-LIKE PROTEIN"/>
    <property type="match status" value="1"/>
</dbReference>
<evidence type="ECO:0000256" key="2">
    <source>
        <dbReference type="ARBA" id="ARBA00022692"/>
    </source>
</evidence>
<keyword evidence="3 6" id="KW-0256">Endoplasmic reticulum</keyword>
<keyword evidence="4 6" id="KW-1133">Transmembrane helix</keyword>
<dbReference type="PROSITE" id="PS50845">
    <property type="entry name" value="RETICULON"/>
    <property type="match status" value="1"/>
</dbReference>
<reference evidence="8 9" key="1">
    <citation type="journal article" date="2018" name="Mol. Plant">
        <title>The genome of Artemisia annua provides insight into the evolution of Asteraceae family and artemisinin biosynthesis.</title>
        <authorList>
            <person name="Shen Q."/>
            <person name="Zhang L."/>
            <person name="Liao Z."/>
            <person name="Wang S."/>
            <person name="Yan T."/>
            <person name="Shi P."/>
            <person name="Liu M."/>
            <person name="Fu X."/>
            <person name="Pan Q."/>
            <person name="Wang Y."/>
            <person name="Lv Z."/>
            <person name="Lu X."/>
            <person name="Zhang F."/>
            <person name="Jiang W."/>
            <person name="Ma Y."/>
            <person name="Chen M."/>
            <person name="Hao X."/>
            <person name="Li L."/>
            <person name="Tang Y."/>
            <person name="Lv G."/>
            <person name="Zhou Y."/>
            <person name="Sun X."/>
            <person name="Brodelius P.E."/>
            <person name="Rose J.K.C."/>
            <person name="Tang K."/>
        </authorList>
    </citation>
    <scope>NUCLEOTIDE SEQUENCE [LARGE SCALE GENOMIC DNA]</scope>
    <source>
        <strain evidence="9">cv. Huhao1</strain>
        <tissue evidence="8">Leaf</tissue>
    </source>
</reference>
<gene>
    <name evidence="8" type="ORF">CTI12_AA426590</name>
</gene>
<comment type="subcellular location">
    <subcellularLocation>
        <location evidence="1 6">Endoplasmic reticulum membrane</location>
        <topology evidence="1 6">Multi-pass membrane protein</topology>
    </subcellularLocation>
</comment>
<dbReference type="OrthoDB" id="567788at2759"/>
<dbReference type="EMBL" id="PKPP01006731">
    <property type="protein sequence ID" value="PWA55531.1"/>
    <property type="molecule type" value="Genomic_DNA"/>
</dbReference>
<dbReference type="Proteomes" id="UP000245207">
    <property type="component" value="Unassembled WGS sequence"/>
</dbReference>
<dbReference type="InterPro" id="IPR003388">
    <property type="entry name" value="Reticulon"/>
</dbReference>